<dbReference type="InterPro" id="IPR014352">
    <property type="entry name" value="FERM/acyl-CoA-bd_prot_sf"/>
</dbReference>
<dbReference type="FunFam" id="3.90.226.10:FF:000084">
    <property type="entry name" value="Enoyl-CoA delta isomerase 2, mitochondrial"/>
    <property type="match status" value="1"/>
</dbReference>
<protein>
    <submittedName>
        <fullName evidence="6">ACB domain-containing protein</fullName>
    </submittedName>
</protein>
<keyword evidence="3" id="KW-0413">Isomerase</keyword>
<dbReference type="InterPro" id="IPR035984">
    <property type="entry name" value="Acyl-CoA-binding_sf"/>
</dbReference>
<keyword evidence="5" id="KW-1185">Reference proteome</keyword>
<dbReference type="GO" id="GO:0005777">
    <property type="term" value="C:peroxisome"/>
    <property type="evidence" value="ECO:0007669"/>
    <property type="project" value="UniProtKB-SubCell"/>
</dbReference>
<evidence type="ECO:0000256" key="3">
    <source>
        <dbReference type="ARBA" id="ARBA00023235"/>
    </source>
</evidence>
<feature type="domain" description="ACB" evidence="4">
    <location>
        <begin position="27"/>
        <end position="112"/>
    </location>
</feature>
<dbReference type="InterPro" id="IPR014748">
    <property type="entry name" value="Enoyl-CoA_hydra_C"/>
</dbReference>
<dbReference type="InterPro" id="IPR051053">
    <property type="entry name" value="ECH/Chromodomain_protein"/>
</dbReference>
<accession>A0A1I7Y4T4</accession>
<sequence>MLRSIQRQLITGHASKLSSLAIRCFSVSADFEAAQKNLKKLSEEPDVQTKLKMYSLFKQATQGDVTGSRPGMMDFAGRAKYDAWKSVQGTPKDKAQHLYIELVNSLLKEDEKVAASSQSSIEGLGGVNGLSISVEGNIFRIRLNRPEKFNALTWDMYRGLTEALNFASKDKKTRLTVISAAGNYYCSGNDLSNFAVKTPEDVKEIAKAGEKVLNAYVKAYVEHDKPLIGLINGPAIGISVTVLGLFDSVIASDKATFHTPFTSLGQSAEGCSSLTFPLLMGHSKAAEVLLFGKKLTANEAFDRGLVTEVIPDKSFAVEAEKRVAAYSELPPESLRLNKILLRDINREALHKANNLECKLLHDRWQSAECAAALQKFMTRKNK</sequence>
<dbReference type="Gene3D" id="1.20.80.10">
    <property type="match status" value="1"/>
</dbReference>
<dbReference type="SUPFAM" id="SSF47027">
    <property type="entry name" value="Acyl-CoA binding protein"/>
    <property type="match status" value="1"/>
</dbReference>
<dbReference type="Gene3D" id="1.10.12.10">
    <property type="entry name" value="Lyase 2-enoyl-coa Hydratase, Chain A, domain 2"/>
    <property type="match status" value="1"/>
</dbReference>
<dbReference type="CDD" id="cd06558">
    <property type="entry name" value="crotonase-like"/>
    <property type="match status" value="1"/>
</dbReference>
<dbReference type="PROSITE" id="PS51228">
    <property type="entry name" value="ACB_2"/>
    <property type="match status" value="1"/>
</dbReference>
<dbReference type="PANTHER" id="PTHR43684:SF1">
    <property type="entry name" value="ENOYL-COA DELTA ISOMERASE 2"/>
    <property type="match status" value="1"/>
</dbReference>
<dbReference type="Pfam" id="PF00887">
    <property type="entry name" value="ACBP"/>
    <property type="match status" value="1"/>
</dbReference>
<evidence type="ECO:0000259" key="4">
    <source>
        <dbReference type="PROSITE" id="PS51228"/>
    </source>
</evidence>
<dbReference type="PANTHER" id="PTHR43684">
    <property type="match status" value="1"/>
</dbReference>
<dbReference type="PRINTS" id="PR00689">
    <property type="entry name" value="ACOABINDINGP"/>
</dbReference>
<evidence type="ECO:0000256" key="1">
    <source>
        <dbReference type="ARBA" id="ARBA00004275"/>
    </source>
</evidence>
<dbReference type="InterPro" id="IPR001753">
    <property type="entry name" value="Enoyl-CoA_hydra/iso"/>
</dbReference>
<dbReference type="Pfam" id="PF00378">
    <property type="entry name" value="ECH_1"/>
    <property type="match status" value="1"/>
</dbReference>
<evidence type="ECO:0000313" key="5">
    <source>
        <dbReference type="Proteomes" id="UP000095287"/>
    </source>
</evidence>
<comment type="subcellular location">
    <subcellularLocation>
        <location evidence="1">Peroxisome</location>
    </subcellularLocation>
</comment>
<dbReference type="SUPFAM" id="SSF52096">
    <property type="entry name" value="ClpP/crotonase"/>
    <property type="match status" value="1"/>
</dbReference>
<organism evidence="5 6">
    <name type="scientific">Steinernema glaseri</name>
    <dbReference type="NCBI Taxonomy" id="37863"/>
    <lineage>
        <taxon>Eukaryota</taxon>
        <taxon>Metazoa</taxon>
        <taxon>Ecdysozoa</taxon>
        <taxon>Nematoda</taxon>
        <taxon>Chromadorea</taxon>
        <taxon>Rhabditida</taxon>
        <taxon>Tylenchina</taxon>
        <taxon>Panagrolaimomorpha</taxon>
        <taxon>Strongyloidoidea</taxon>
        <taxon>Steinernematidae</taxon>
        <taxon>Steinernema</taxon>
    </lineage>
</organism>
<dbReference type="GO" id="GO:0000062">
    <property type="term" value="F:fatty-acyl-CoA binding"/>
    <property type="evidence" value="ECO:0007669"/>
    <property type="project" value="InterPro"/>
</dbReference>
<evidence type="ECO:0000313" key="6">
    <source>
        <dbReference type="WBParaSite" id="L893_g12739.t1"/>
    </source>
</evidence>
<proteinExistence type="predicted"/>
<dbReference type="InterPro" id="IPR029045">
    <property type="entry name" value="ClpP/crotonase-like_dom_sf"/>
</dbReference>
<reference evidence="6" key="1">
    <citation type="submission" date="2016-11" db="UniProtKB">
        <authorList>
            <consortium name="WormBaseParasite"/>
        </authorList>
    </citation>
    <scope>IDENTIFICATION</scope>
</reference>
<dbReference type="InterPro" id="IPR000582">
    <property type="entry name" value="Acyl-CoA-binding_protein"/>
</dbReference>
<dbReference type="GO" id="GO:0004165">
    <property type="term" value="F:delta(3)-delta(2)-enoyl-CoA isomerase activity"/>
    <property type="evidence" value="ECO:0007669"/>
    <property type="project" value="UniProtKB-ARBA"/>
</dbReference>
<dbReference type="Gene3D" id="3.90.226.10">
    <property type="entry name" value="2-enoyl-CoA Hydratase, Chain A, domain 1"/>
    <property type="match status" value="1"/>
</dbReference>
<evidence type="ECO:0000256" key="2">
    <source>
        <dbReference type="ARBA" id="ARBA00023140"/>
    </source>
</evidence>
<dbReference type="Proteomes" id="UP000095287">
    <property type="component" value="Unplaced"/>
</dbReference>
<dbReference type="WBParaSite" id="L893_g12739.t1">
    <property type="protein sequence ID" value="L893_g12739.t1"/>
    <property type="gene ID" value="L893_g12739"/>
</dbReference>
<dbReference type="AlphaFoldDB" id="A0A1I7Y4T4"/>
<keyword evidence="2" id="KW-0576">Peroxisome</keyword>
<name>A0A1I7Y4T4_9BILA</name>